<comment type="caution">
    <text evidence="8">The sequence shown here is derived from an EMBL/GenBank/DDBJ whole genome shotgun (WGS) entry which is preliminary data.</text>
</comment>
<reference evidence="9" key="1">
    <citation type="submission" date="2023-07" db="EMBL/GenBank/DDBJ databases">
        <title>Identification and characterization of horizontal gene transfer across gut microbiota members of farm animals based on homology search.</title>
        <authorList>
            <person name="Schwarzerova J."/>
            <person name="Nykrynova M."/>
            <person name="Jureckova K."/>
            <person name="Cejkova D."/>
            <person name="Rychlik I."/>
        </authorList>
    </citation>
    <scope>NUCLEOTIDE SEQUENCE [LARGE SCALE GENOMIC DNA]</scope>
    <source>
        <strain evidence="9">109_WCHN</strain>
    </source>
</reference>
<keyword evidence="5" id="KW-0998">Cell outer membrane</keyword>
<protein>
    <submittedName>
        <fullName evidence="8">RagB/SusD family nutrient uptake outer membrane protein</fullName>
    </submittedName>
</protein>
<dbReference type="Pfam" id="PF07980">
    <property type="entry name" value="SusD_RagB"/>
    <property type="match status" value="1"/>
</dbReference>
<name>A0ABT7VFM1_9BACE</name>
<evidence type="ECO:0000256" key="3">
    <source>
        <dbReference type="ARBA" id="ARBA00022729"/>
    </source>
</evidence>
<dbReference type="PROSITE" id="PS51257">
    <property type="entry name" value="PROKAR_LIPOPROTEIN"/>
    <property type="match status" value="1"/>
</dbReference>
<evidence type="ECO:0000256" key="5">
    <source>
        <dbReference type="ARBA" id="ARBA00023237"/>
    </source>
</evidence>
<evidence type="ECO:0000256" key="2">
    <source>
        <dbReference type="ARBA" id="ARBA00006275"/>
    </source>
</evidence>
<dbReference type="Proteomes" id="UP001169458">
    <property type="component" value="Unassembled WGS sequence"/>
</dbReference>
<evidence type="ECO:0000256" key="1">
    <source>
        <dbReference type="ARBA" id="ARBA00004442"/>
    </source>
</evidence>
<feature type="domain" description="RagB/SusD" evidence="6">
    <location>
        <begin position="319"/>
        <end position="644"/>
    </location>
</feature>
<dbReference type="EMBL" id="JAUDEN010000010">
    <property type="protein sequence ID" value="MDM8325052.1"/>
    <property type="molecule type" value="Genomic_DNA"/>
</dbReference>
<gene>
    <name evidence="8" type="ORF">QUW60_07385</name>
</gene>
<comment type="subcellular location">
    <subcellularLocation>
        <location evidence="1">Cell outer membrane</location>
    </subcellularLocation>
</comment>
<keyword evidence="9" id="KW-1185">Reference proteome</keyword>
<dbReference type="SUPFAM" id="SSF48452">
    <property type="entry name" value="TPR-like"/>
    <property type="match status" value="1"/>
</dbReference>
<dbReference type="InterPro" id="IPR012944">
    <property type="entry name" value="SusD_RagB_dom"/>
</dbReference>
<dbReference type="InterPro" id="IPR033985">
    <property type="entry name" value="SusD-like_N"/>
</dbReference>
<accession>A0ABT7VFM1</accession>
<proteinExistence type="inferred from homology"/>
<evidence type="ECO:0000259" key="6">
    <source>
        <dbReference type="Pfam" id="PF07980"/>
    </source>
</evidence>
<evidence type="ECO:0000259" key="7">
    <source>
        <dbReference type="Pfam" id="PF14322"/>
    </source>
</evidence>
<comment type="similarity">
    <text evidence="2">Belongs to the SusD family.</text>
</comment>
<keyword evidence="4" id="KW-0472">Membrane</keyword>
<evidence type="ECO:0000313" key="8">
    <source>
        <dbReference type="EMBL" id="MDM8325052.1"/>
    </source>
</evidence>
<dbReference type="InterPro" id="IPR011990">
    <property type="entry name" value="TPR-like_helical_dom_sf"/>
</dbReference>
<dbReference type="Gene3D" id="1.25.40.390">
    <property type="match status" value="1"/>
</dbReference>
<organism evidence="8 9">
    <name type="scientific">Bacteroides gallinaceum</name>
    <dbReference type="NCBI Taxonomy" id="1462571"/>
    <lineage>
        <taxon>Bacteria</taxon>
        <taxon>Pseudomonadati</taxon>
        <taxon>Bacteroidota</taxon>
        <taxon>Bacteroidia</taxon>
        <taxon>Bacteroidales</taxon>
        <taxon>Bacteroidaceae</taxon>
        <taxon>Bacteroides</taxon>
    </lineage>
</organism>
<sequence>MNRNYLKYILIGGASIFVLTGCDDYLNRESTSGVNTPDLIWQNPKAITAVLADMYDSGLKLDEFDDWYGSKKANLANQTSFSDEATASYQKESAFDKSNSTYSYGDYVFNDDMVTRYKQIRIVNNFLLNIEKTSVLSEDEKEELGAEARFIRAMQYFGLVKRYGGVPLLTVPQEYTAGNTEALYQARDTEAATYDFIINECKAIYESLPEVRSSDAKYRANRGTVLALWSRAALYAGTIAKYSKTLTLTGEAVSKGYVYIPETEAERYFDECYTASSKILDEMVPRVYSLYKSTGTEAEELAQNFYNLFSKTVNGDNGEYIFQKQYNVAAGKGHMWDKLNVPFSYRGDGWGCGMSPVLEMVEEFEYIDGTEGKLKMKDSSGKAISYDSPYDIFKNKDPRLLGSVYLPGADYKGHGGGKIEWLRGVIDGQDGIGTKYEASAQPDKENKVVIDGKTYNTSGKDGGSLSVGDASKTGFYQRKFLDESLTDYTDIDAKRSSTPWVVFRLAEIYLNRAEACMELNRHLDVALKDINEIRGRAGIKLLTEGDLTLDKVRHERKVELAFEKHRYWDLKRWRLAHLDVSKGGLTNFRGTALCPYYNIKSGKYTFETGVPEKRKRLFLEKNYYTMFRPEDLSTNPLMVQNPGYGN</sequence>
<evidence type="ECO:0000313" key="9">
    <source>
        <dbReference type="Proteomes" id="UP001169458"/>
    </source>
</evidence>
<feature type="domain" description="SusD-like N-terminal" evidence="7">
    <location>
        <begin position="60"/>
        <end position="233"/>
    </location>
</feature>
<dbReference type="Pfam" id="PF14322">
    <property type="entry name" value="SusD-like_3"/>
    <property type="match status" value="1"/>
</dbReference>
<dbReference type="RefSeq" id="WP_289559545.1">
    <property type="nucleotide sequence ID" value="NZ_JAUDEN010000010.1"/>
</dbReference>
<keyword evidence="3" id="KW-0732">Signal</keyword>
<evidence type="ECO:0000256" key="4">
    <source>
        <dbReference type="ARBA" id="ARBA00023136"/>
    </source>
</evidence>